<dbReference type="InterPro" id="IPR019692">
    <property type="entry name" value="CFP-6_PH"/>
</dbReference>
<feature type="domain" description="Low molecular weight protein antigen 6 PH" evidence="2">
    <location>
        <begin position="63"/>
        <end position="116"/>
    </location>
</feature>
<sequence length="211" mass="23143">MASNANRFPDYTFRPRNALILAIVAIILCAVGVVASVLGGVHWFGVLLWLTAGLLAYILWVHPRVAVTDDAVTFVNPFSDITIPWDAIINVETKYSVTVNTPGKKYAAWAAPAPGATSSLRESRRTEREYQRADGRDKAKFTTMRAGDHFTTDSGIVAKQIRDRLADKAERGLLDIDRTETAVVSRRWNLLHLASLLLLLVATIVTGIAAV</sequence>
<keyword evidence="1" id="KW-0812">Transmembrane</keyword>
<dbReference type="Proteomes" id="UP000183530">
    <property type="component" value="Chromosome"/>
</dbReference>
<dbReference type="RefSeq" id="WP_071895043.1">
    <property type="nucleotide sequence ID" value="NZ_CP018135.1"/>
</dbReference>
<dbReference type="EMBL" id="CP018135">
    <property type="protein sequence ID" value="APF41574.1"/>
    <property type="molecule type" value="Genomic_DNA"/>
</dbReference>
<gene>
    <name evidence="3" type="ORF">BHE16_11895</name>
</gene>
<evidence type="ECO:0000313" key="4">
    <source>
        <dbReference type="Proteomes" id="UP000183530"/>
    </source>
</evidence>
<evidence type="ECO:0000313" key="3">
    <source>
        <dbReference type="EMBL" id="APF41574.1"/>
    </source>
</evidence>
<feature type="transmembrane region" description="Helical" evidence="1">
    <location>
        <begin position="41"/>
        <end position="60"/>
    </location>
</feature>
<reference evidence="3 4" key="1">
    <citation type="submission" date="2016-11" db="EMBL/GenBank/DDBJ databases">
        <title>Genome sequencing of Zhihengliuella aestuarii B18 antagonistic to Plasmodiophora brassicae.</title>
        <authorList>
            <person name="Luo Y."/>
        </authorList>
    </citation>
    <scope>NUCLEOTIDE SEQUENCE [LARGE SCALE GENOMIC DNA]</scope>
    <source>
        <strain evidence="3 4">B18</strain>
    </source>
</reference>
<name>A0A1L2ZQB2_9MICC</name>
<feature type="transmembrane region" description="Helical" evidence="1">
    <location>
        <begin position="17"/>
        <end position="35"/>
    </location>
</feature>
<accession>A0A1L2ZQB2</accession>
<protein>
    <recommendedName>
        <fullName evidence="2">Low molecular weight protein antigen 6 PH domain-containing protein</fullName>
    </recommendedName>
</protein>
<dbReference type="STRING" id="556325.BHE16_11895"/>
<evidence type="ECO:0000256" key="1">
    <source>
        <dbReference type="SAM" id="Phobius"/>
    </source>
</evidence>
<organism evidence="3 4">
    <name type="scientific">Neomicrococcus aestuarii</name>
    <dbReference type="NCBI Taxonomy" id="556325"/>
    <lineage>
        <taxon>Bacteria</taxon>
        <taxon>Bacillati</taxon>
        <taxon>Actinomycetota</taxon>
        <taxon>Actinomycetes</taxon>
        <taxon>Micrococcales</taxon>
        <taxon>Micrococcaceae</taxon>
        <taxon>Neomicrococcus</taxon>
    </lineage>
</organism>
<feature type="transmembrane region" description="Helical" evidence="1">
    <location>
        <begin position="190"/>
        <end position="210"/>
    </location>
</feature>
<dbReference type="Pfam" id="PF10756">
    <property type="entry name" value="bPH_6"/>
    <property type="match status" value="1"/>
</dbReference>
<evidence type="ECO:0000259" key="2">
    <source>
        <dbReference type="Pfam" id="PF10756"/>
    </source>
</evidence>
<proteinExistence type="predicted"/>
<keyword evidence="4" id="KW-1185">Reference proteome</keyword>
<dbReference type="AlphaFoldDB" id="A0A1L2ZQB2"/>
<dbReference type="KEGG" id="nae:BHE16_11895"/>
<keyword evidence="1" id="KW-1133">Transmembrane helix</keyword>
<keyword evidence="1" id="KW-0472">Membrane</keyword>